<feature type="chain" id="PRO_5029681390" description="DNA-binding protein" evidence="1">
    <location>
        <begin position="20"/>
        <end position="116"/>
    </location>
</feature>
<proteinExistence type="predicted"/>
<comment type="caution">
    <text evidence="2">The sequence shown here is derived from an EMBL/GenBank/DDBJ whole genome shotgun (WGS) entry which is preliminary data.</text>
</comment>
<dbReference type="EMBL" id="WKKH01000020">
    <property type="protein sequence ID" value="MRX77119.1"/>
    <property type="molecule type" value="Genomic_DNA"/>
</dbReference>
<dbReference type="OrthoDB" id="1524522at2"/>
<evidence type="ECO:0000313" key="2">
    <source>
        <dbReference type="EMBL" id="MRX77119.1"/>
    </source>
</evidence>
<evidence type="ECO:0008006" key="4">
    <source>
        <dbReference type="Google" id="ProtNLM"/>
    </source>
</evidence>
<accession>A0A7K0G1K5</accession>
<dbReference type="RefSeq" id="WP_154281352.1">
    <property type="nucleotide sequence ID" value="NZ_JBHUJQ010000001.1"/>
</dbReference>
<organism evidence="2 3">
    <name type="scientific">Pedobacter petrophilus</name>
    <dbReference type="NCBI Taxonomy" id="1908241"/>
    <lineage>
        <taxon>Bacteria</taxon>
        <taxon>Pseudomonadati</taxon>
        <taxon>Bacteroidota</taxon>
        <taxon>Sphingobacteriia</taxon>
        <taxon>Sphingobacteriales</taxon>
        <taxon>Sphingobacteriaceae</taxon>
        <taxon>Pedobacter</taxon>
    </lineage>
</organism>
<reference evidence="2 3" key="1">
    <citation type="submission" date="2019-11" db="EMBL/GenBank/DDBJ databases">
        <title>Pedobacter petrophilus genome.</title>
        <authorList>
            <person name="Feldbauer M.J."/>
            <person name="Newman J.D."/>
        </authorList>
    </citation>
    <scope>NUCLEOTIDE SEQUENCE [LARGE SCALE GENOMIC DNA]</scope>
    <source>
        <strain evidence="2 3">LMG 29686</strain>
    </source>
</reference>
<keyword evidence="3" id="KW-1185">Reference proteome</keyword>
<keyword evidence="1" id="KW-0732">Signal</keyword>
<evidence type="ECO:0000256" key="1">
    <source>
        <dbReference type="SAM" id="SignalP"/>
    </source>
</evidence>
<dbReference type="AlphaFoldDB" id="A0A7K0G1K5"/>
<feature type="signal peptide" evidence="1">
    <location>
        <begin position="1"/>
        <end position="19"/>
    </location>
</feature>
<name>A0A7K0G1K5_9SPHI</name>
<evidence type="ECO:0000313" key="3">
    <source>
        <dbReference type="Proteomes" id="UP000487757"/>
    </source>
</evidence>
<gene>
    <name evidence="2" type="ORF">GJU39_13585</name>
</gene>
<dbReference type="Proteomes" id="UP000487757">
    <property type="component" value="Unassembled WGS sequence"/>
</dbReference>
<sequence>MKKYALLAAMIFSFYFAKSQTLVLAKDAGQYVGKTVTICDSVFSAKSLDKLTLINLGGAYPKELITIVINKADEAKFPSNPESMFLGNNICVTGIVTDFKGKKQIVVTEPKQIVVK</sequence>
<protein>
    <recommendedName>
        <fullName evidence="4">DNA-binding protein</fullName>
    </recommendedName>
</protein>